<proteinExistence type="predicted"/>
<accession>A0A645EW86</accession>
<organism evidence="1">
    <name type="scientific">bioreactor metagenome</name>
    <dbReference type="NCBI Taxonomy" id="1076179"/>
    <lineage>
        <taxon>unclassified sequences</taxon>
        <taxon>metagenomes</taxon>
        <taxon>ecological metagenomes</taxon>
    </lineage>
</organism>
<evidence type="ECO:0000313" key="1">
    <source>
        <dbReference type="EMBL" id="MPN04763.1"/>
    </source>
</evidence>
<reference evidence="1" key="1">
    <citation type="submission" date="2019-08" db="EMBL/GenBank/DDBJ databases">
        <authorList>
            <person name="Kucharzyk K."/>
            <person name="Murdoch R.W."/>
            <person name="Higgins S."/>
            <person name="Loffler F."/>
        </authorList>
    </citation>
    <scope>NUCLEOTIDE SEQUENCE</scope>
</reference>
<name>A0A645EW86_9ZZZZ</name>
<gene>
    <name evidence="1" type="ORF">SDC9_152010</name>
</gene>
<sequence length="222" mass="25024">MFYVDISGSGQRQHRSPAGQVQRLGARNAVAELDALFARGDRAGVDHPVGNADFGLRFAVEMGEQEDLVRPDFDRFRRRRKSGQQQCGRDQKFSHGLFSPFLIGSARSVVRVGQRDFVGNDAGALNRLHMTVDERDVGGFEVRREDQSLIRRSSRDTQIDAAGWRDISGVFVTFAADRITEKQCFCRRFFQLFQIDPGRTDFDSVNPCEPAAPEVERGVVRQ</sequence>
<dbReference type="AlphaFoldDB" id="A0A645EW86"/>
<protein>
    <submittedName>
        <fullName evidence="1">Uncharacterized protein</fullName>
    </submittedName>
</protein>
<dbReference type="EMBL" id="VSSQ01050685">
    <property type="protein sequence ID" value="MPN04763.1"/>
    <property type="molecule type" value="Genomic_DNA"/>
</dbReference>
<comment type="caution">
    <text evidence="1">The sequence shown here is derived from an EMBL/GenBank/DDBJ whole genome shotgun (WGS) entry which is preliminary data.</text>
</comment>